<dbReference type="InterPro" id="IPR005011">
    <property type="entry name" value="SNU66/SART1"/>
</dbReference>
<dbReference type="PANTHER" id="PTHR14152">
    <property type="entry name" value="SQUAMOUS CELL CARCINOMA ANTIGEN RECOGNISED BY CYTOTOXIC T LYMPHOCYTES"/>
    <property type="match status" value="1"/>
</dbReference>
<evidence type="ECO:0000256" key="2">
    <source>
        <dbReference type="ARBA" id="ARBA00006076"/>
    </source>
</evidence>
<feature type="compositionally biased region" description="Basic and acidic residues" evidence="4">
    <location>
        <begin position="366"/>
        <end position="379"/>
    </location>
</feature>
<dbReference type="PANTHER" id="PTHR14152:SF5">
    <property type="entry name" value="U4_U6.U5 TRI-SNRNP-ASSOCIATED PROTEIN 1"/>
    <property type="match status" value="1"/>
</dbReference>
<feature type="region of interest" description="Disordered" evidence="4">
    <location>
        <begin position="202"/>
        <end position="259"/>
    </location>
</feature>
<dbReference type="Pfam" id="PF03343">
    <property type="entry name" value="SART-1"/>
    <property type="match status" value="1"/>
</dbReference>
<sequence>MASAADIEQMNKVRLSLGLAPLEVPGQGPQFKEKDNGSESDESDESDDLSTLEKRAAAAGSNWQKHEAERKAKEERQKRKEAAKKARDAAARFEKLEGKGLGEADDDGDVDARTWLKQQKKRQKKIEQARKLEEELAAREQQAEYTSRDLAGVKVGHEASEFDEFTGEQVLTLKDAAIGEESEDDELENADLRAKEKLEEKLRLKKKRPDYDPTEQGENQNVLSKYDEEIDGKKQKRFTLDGQGSTAEAAQTKAAESDEFKRKGVKISLDILKDEAPASDYVDPATIKVKKPKKSKKEKRSRQKLEDDDDIIIPAPQPVETSNGDDVMDVDGASTSRKRTLEFDDDDLQAKLAEQRRQALKKRKKTDASELARQLREEMAVDEPVPEDGGLIIDETSEFVANLKRPEEEEEERARKSAPSASPAVKDEDEDGDTNMNQQSYADVEDEEDRAARIKRETSTPADITATGLEEEETVTGQGVGAMMSMLRKRGFVGKDDSGALTEKEQKRAEFLETKKHLIEEYDRQAREQREADRQSGRFAKMSNRERDNLARQQNEQREQYISRLLADKFNKEYKPDVKLRYNDEYGREMNQKEAFKHLSHMFHGKGSGKQKTEKRLKKIEDEKKNAAKGILNVGEEGGFSNVQGREGKKQKTAGVRLQ</sequence>
<feature type="compositionally biased region" description="Basic residues" evidence="4">
    <location>
        <begin position="288"/>
        <end position="302"/>
    </location>
</feature>
<evidence type="ECO:0000313" key="6">
    <source>
        <dbReference type="Proteomes" id="UP001296104"/>
    </source>
</evidence>
<keyword evidence="6" id="KW-1185">Reference proteome</keyword>
<proteinExistence type="inferred from homology"/>
<evidence type="ECO:0000256" key="3">
    <source>
        <dbReference type="ARBA" id="ARBA00023242"/>
    </source>
</evidence>
<organism evidence="5 6">
    <name type="scientific">Lecanosticta acicola</name>
    <dbReference type="NCBI Taxonomy" id="111012"/>
    <lineage>
        <taxon>Eukaryota</taxon>
        <taxon>Fungi</taxon>
        <taxon>Dikarya</taxon>
        <taxon>Ascomycota</taxon>
        <taxon>Pezizomycotina</taxon>
        <taxon>Dothideomycetes</taxon>
        <taxon>Dothideomycetidae</taxon>
        <taxon>Mycosphaerellales</taxon>
        <taxon>Mycosphaerellaceae</taxon>
        <taxon>Lecanosticta</taxon>
    </lineage>
</organism>
<feature type="region of interest" description="Disordered" evidence="4">
    <location>
        <begin position="18"/>
        <end position="109"/>
    </location>
</feature>
<dbReference type="Proteomes" id="UP001296104">
    <property type="component" value="Unassembled WGS sequence"/>
</dbReference>
<feature type="region of interest" description="Disordered" evidence="4">
    <location>
        <begin position="636"/>
        <end position="659"/>
    </location>
</feature>
<keyword evidence="3" id="KW-0539">Nucleus</keyword>
<comment type="subcellular location">
    <subcellularLocation>
        <location evidence="1">Nucleus</location>
    </subcellularLocation>
</comment>
<dbReference type="AlphaFoldDB" id="A0AAI9EAA1"/>
<reference evidence="5" key="1">
    <citation type="submission" date="2023-11" db="EMBL/GenBank/DDBJ databases">
        <authorList>
            <person name="Alioto T."/>
            <person name="Alioto T."/>
            <person name="Gomez Garrido J."/>
        </authorList>
    </citation>
    <scope>NUCLEOTIDE SEQUENCE</scope>
</reference>
<evidence type="ECO:0000313" key="5">
    <source>
        <dbReference type="EMBL" id="CAK3987849.1"/>
    </source>
</evidence>
<feature type="compositionally biased region" description="Basic and acidic residues" evidence="4">
    <location>
        <begin position="64"/>
        <end position="102"/>
    </location>
</feature>
<dbReference type="GO" id="GO:0046540">
    <property type="term" value="C:U4/U6 x U5 tri-snRNP complex"/>
    <property type="evidence" value="ECO:0007669"/>
    <property type="project" value="TreeGrafter"/>
</dbReference>
<feature type="compositionally biased region" description="Basic and acidic residues" evidence="4">
    <location>
        <begin position="543"/>
        <end position="556"/>
    </location>
</feature>
<feature type="region of interest" description="Disordered" evidence="4">
    <location>
        <begin position="522"/>
        <end position="556"/>
    </location>
</feature>
<feature type="region of interest" description="Disordered" evidence="4">
    <location>
        <begin position="273"/>
        <end position="482"/>
    </location>
</feature>
<feature type="compositionally biased region" description="Basic and acidic residues" evidence="4">
    <location>
        <begin position="522"/>
        <end position="536"/>
    </location>
</feature>
<dbReference type="EMBL" id="CAVMBE010000019">
    <property type="protein sequence ID" value="CAK3987849.1"/>
    <property type="molecule type" value="Genomic_DNA"/>
</dbReference>
<dbReference type="GO" id="GO:0045292">
    <property type="term" value="P:mRNA cis splicing, via spliceosome"/>
    <property type="evidence" value="ECO:0007669"/>
    <property type="project" value="TreeGrafter"/>
</dbReference>
<accession>A0AAI9EAA1</accession>
<comment type="similarity">
    <text evidence="2">Belongs to the SNU66/SART1 family.</text>
</comment>
<feature type="compositionally biased region" description="Acidic residues" evidence="4">
    <location>
        <begin position="38"/>
        <end position="50"/>
    </location>
</feature>
<name>A0AAI9EAA1_9PEZI</name>
<feature type="compositionally biased region" description="Basic and acidic residues" evidence="4">
    <location>
        <begin position="404"/>
        <end position="415"/>
    </location>
</feature>
<gene>
    <name evidence="5" type="ORF">LECACI_7A003893</name>
</gene>
<protein>
    <submittedName>
        <fullName evidence="5">Related to DNA binding SART-1</fullName>
    </submittedName>
</protein>
<evidence type="ECO:0000256" key="1">
    <source>
        <dbReference type="ARBA" id="ARBA00004123"/>
    </source>
</evidence>
<evidence type="ECO:0000256" key="4">
    <source>
        <dbReference type="SAM" id="MobiDB-lite"/>
    </source>
</evidence>
<comment type="caution">
    <text evidence="5">The sequence shown here is derived from an EMBL/GenBank/DDBJ whole genome shotgun (WGS) entry which is preliminary data.</text>
</comment>
<dbReference type="GO" id="GO:0000481">
    <property type="term" value="P:maturation of 5S rRNA"/>
    <property type="evidence" value="ECO:0007669"/>
    <property type="project" value="TreeGrafter"/>
</dbReference>